<dbReference type="SUPFAM" id="SSF51182">
    <property type="entry name" value="RmlC-like cupins"/>
    <property type="match status" value="1"/>
</dbReference>
<name>A0ABW8ITV1_9GAMM</name>
<sequence length="181" mass="20362">MSADQSVIHRIIDQLDLQPHPEGGFYRQTYRCDERITRSLPTGVVTERSASTGIYYMLSGDAYSAWHRIDSDEMWHFYAGDPLSIHMLDQQGEWITHRLGNMLEQPDAVFQAVVPAGCWFAAERHGTEGFSLVGCTVAPGFEFETFELANVGDLLRRYPAHESVILRLAPGRDAGTTISER</sequence>
<reference evidence="2 3" key="1">
    <citation type="submission" date="2020-10" db="EMBL/GenBank/DDBJ databases">
        <title>Phylogeny of dyella-like bacteria.</title>
        <authorList>
            <person name="Fu J."/>
        </authorList>
    </citation>
    <scope>NUCLEOTIDE SEQUENCE [LARGE SCALE GENOMIC DNA]</scope>
    <source>
        <strain evidence="2 3">DHOB07</strain>
    </source>
</reference>
<organism evidence="2 3">
    <name type="scientific">Dyella lipolytica</name>
    <dbReference type="NCBI Taxonomy" id="1867835"/>
    <lineage>
        <taxon>Bacteria</taxon>
        <taxon>Pseudomonadati</taxon>
        <taxon>Pseudomonadota</taxon>
        <taxon>Gammaproteobacteria</taxon>
        <taxon>Lysobacterales</taxon>
        <taxon>Rhodanobacteraceae</taxon>
        <taxon>Dyella</taxon>
    </lineage>
</organism>
<feature type="domain" description="DUF985" evidence="1">
    <location>
        <begin position="10"/>
        <end position="149"/>
    </location>
</feature>
<accession>A0ABW8ITV1</accession>
<dbReference type="CDD" id="cd06121">
    <property type="entry name" value="cupin_YML079wp"/>
    <property type="match status" value="1"/>
</dbReference>
<dbReference type="InterPro" id="IPR014710">
    <property type="entry name" value="RmlC-like_jellyroll"/>
</dbReference>
<evidence type="ECO:0000259" key="1">
    <source>
        <dbReference type="Pfam" id="PF06172"/>
    </source>
</evidence>
<evidence type="ECO:0000313" key="2">
    <source>
        <dbReference type="EMBL" id="MFK2873412.1"/>
    </source>
</evidence>
<dbReference type="PANTHER" id="PTHR33387:SF3">
    <property type="entry name" value="DUF985 DOMAIN-CONTAINING PROTEIN"/>
    <property type="match status" value="1"/>
</dbReference>
<keyword evidence="3" id="KW-1185">Reference proteome</keyword>
<evidence type="ECO:0000313" key="3">
    <source>
        <dbReference type="Proteomes" id="UP001620405"/>
    </source>
</evidence>
<dbReference type="Proteomes" id="UP001620405">
    <property type="component" value="Unassembled WGS sequence"/>
</dbReference>
<proteinExistence type="predicted"/>
<dbReference type="EMBL" id="JADIKG010000011">
    <property type="protein sequence ID" value="MFK2873412.1"/>
    <property type="molecule type" value="Genomic_DNA"/>
</dbReference>
<dbReference type="RefSeq" id="WP_284397517.1">
    <property type="nucleotide sequence ID" value="NZ_BSNQ01000003.1"/>
</dbReference>
<dbReference type="InterPro" id="IPR009327">
    <property type="entry name" value="Cupin_DUF985"/>
</dbReference>
<protein>
    <submittedName>
        <fullName evidence="2">Cupin domain-containing protein</fullName>
    </submittedName>
</protein>
<gene>
    <name evidence="2" type="ORF">ISP13_07690</name>
</gene>
<dbReference type="InterPro" id="IPR039935">
    <property type="entry name" value="YML079W-like"/>
</dbReference>
<comment type="caution">
    <text evidence="2">The sequence shown here is derived from an EMBL/GenBank/DDBJ whole genome shotgun (WGS) entry which is preliminary data.</text>
</comment>
<dbReference type="InterPro" id="IPR011051">
    <property type="entry name" value="RmlC_Cupin_sf"/>
</dbReference>
<dbReference type="Pfam" id="PF06172">
    <property type="entry name" value="Cupin_5"/>
    <property type="match status" value="1"/>
</dbReference>
<dbReference type="Gene3D" id="2.60.120.10">
    <property type="entry name" value="Jelly Rolls"/>
    <property type="match status" value="1"/>
</dbReference>
<dbReference type="PANTHER" id="PTHR33387">
    <property type="entry name" value="RMLC-LIKE JELLY ROLL FOLD PROTEIN"/>
    <property type="match status" value="1"/>
</dbReference>